<gene>
    <name evidence="1" type="ORF">L1987_06011</name>
</gene>
<reference evidence="1 2" key="2">
    <citation type="journal article" date="2022" name="Mol. Ecol. Resour.">
        <title>The genomes of chicory, endive, great burdock and yacon provide insights into Asteraceae paleo-polyploidization history and plant inulin production.</title>
        <authorList>
            <person name="Fan W."/>
            <person name="Wang S."/>
            <person name="Wang H."/>
            <person name="Wang A."/>
            <person name="Jiang F."/>
            <person name="Liu H."/>
            <person name="Zhao H."/>
            <person name="Xu D."/>
            <person name="Zhang Y."/>
        </authorList>
    </citation>
    <scope>NUCLEOTIDE SEQUENCE [LARGE SCALE GENOMIC DNA]</scope>
    <source>
        <strain evidence="2">cv. Yunnan</strain>
        <tissue evidence="1">Leaves</tissue>
    </source>
</reference>
<dbReference type="EMBL" id="CM042019">
    <property type="protein sequence ID" value="KAI3824548.1"/>
    <property type="molecule type" value="Genomic_DNA"/>
</dbReference>
<comment type="caution">
    <text evidence="1">The sequence shown here is derived from an EMBL/GenBank/DDBJ whole genome shotgun (WGS) entry which is preliminary data.</text>
</comment>
<protein>
    <submittedName>
        <fullName evidence="1">Uncharacterized protein</fullName>
    </submittedName>
</protein>
<name>A0ACB9JWZ3_9ASTR</name>
<reference evidence="2" key="1">
    <citation type="journal article" date="2022" name="Mol. Ecol. Resour.">
        <title>The genomes of chicory, endive, great burdock and yacon provide insights into Asteraceae palaeo-polyploidization history and plant inulin production.</title>
        <authorList>
            <person name="Fan W."/>
            <person name="Wang S."/>
            <person name="Wang H."/>
            <person name="Wang A."/>
            <person name="Jiang F."/>
            <person name="Liu H."/>
            <person name="Zhao H."/>
            <person name="Xu D."/>
            <person name="Zhang Y."/>
        </authorList>
    </citation>
    <scope>NUCLEOTIDE SEQUENCE [LARGE SCALE GENOMIC DNA]</scope>
    <source>
        <strain evidence="2">cv. Yunnan</strain>
    </source>
</reference>
<evidence type="ECO:0000313" key="1">
    <source>
        <dbReference type="EMBL" id="KAI3824548.1"/>
    </source>
</evidence>
<organism evidence="1 2">
    <name type="scientific">Smallanthus sonchifolius</name>
    <dbReference type="NCBI Taxonomy" id="185202"/>
    <lineage>
        <taxon>Eukaryota</taxon>
        <taxon>Viridiplantae</taxon>
        <taxon>Streptophyta</taxon>
        <taxon>Embryophyta</taxon>
        <taxon>Tracheophyta</taxon>
        <taxon>Spermatophyta</taxon>
        <taxon>Magnoliopsida</taxon>
        <taxon>eudicotyledons</taxon>
        <taxon>Gunneridae</taxon>
        <taxon>Pentapetalae</taxon>
        <taxon>asterids</taxon>
        <taxon>campanulids</taxon>
        <taxon>Asterales</taxon>
        <taxon>Asteraceae</taxon>
        <taxon>Asteroideae</taxon>
        <taxon>Heliantheae alliance</taxon>
        <taxon>Millerieae</taxon>
        <taxon>Smallanthus</taxon>
    </lineage>
</organism>
<dbReference type="Proteomes" id="UP001056120">
    <property type="component" value="Linkage Group LG02"/>
</dbReference>
<sequence>MVKGCDSGGRLGKTTERGMKNINDSPMAPRSNLSTQPHLKPSCFTQFQSHHHYTHTPTPCFPAAGIKWTDHGG</sequence>
<proteinExistence type="predicted"/>
<keyword evidence="2" id="KW-1185">Reference proteome</keyword>
<accession>A0ACB9JWZ3</accession>
<evidence type="ECO:0000313" key="2">
    <source>
        <dbReference type="Proteomes" id="UP001056120"/>
    </source>
</evidence>